<name>A0ABD1SUN5_9LAMI</name>
<comment type="caution">
    <text evidence="1">The sequence shown here is derived from an EMBL/GenBank/DDBJ whole genome shotgun (WGS) entry which is preliminary data.</text>
</comment>
<organism evidence="1 2">
    <name type="scientific">Abeliophyllum distichum</name>
    <dbReference type="NCBI Taxonomy" id="126358"/>
    <lineage>
        <taxon>Eukaryota</taxon>
        <taxon>Viridiplantae</taxon>
        <taxon>Streptophyta</taxon>
        <taxon>Embryophyta</taxon>
        <taxon>Tracheophyta</taxon>
        <taxon>Spermatophyta</taxon>
        <taxon>Magnoliopsida</taxon>
        <taxon>eudicotyledons</taxon>
        <taxon>Gunneridae</taxon>
        <taxon>Pentapetalae</taxon>
        <taxon>asterids</taxon>
        <taxon>lamiids</taxon>
        <taxon>Lamiales</taxon>
        <taxon>Oleaceae</taxon>
        <taxon>Forsythieae</taxon>
        <taxon>Abeliophyllum</taxon>
    </lineage>
</organism>
<gene>
    <name evidence="1" type="ORF">Adt_20051</name>
</gene>
<reference evidence="2" key="1">
    <citation type="submission" date="2024-07" db="EMBL/GenBank/DDBJ databases">
        <title>Two chromosome-level genome assemblies of Korean endemic species Abeliophyllum distichum and Forsythia ovata (Oleaceae).</title>
        <authorList>
            <person name="Jang H."/>
        </authorList>
    </citation>
    <scope>NUCLEOTIDE SEQUENCE [LARGE SCALE GENOMIC DNA]</scope>
</reference>
<sequence>MSLNSYKECEIQIQGTRHNRTTSCTRHHQYKQTGCYGRWRIQHIGSDLNIIHFYPEDVIWQATGLPTSTYNLLPSNWLACKPQSLNLDSSVMPLLQLNSLCSIGCSKRTKYQAAKEPFLDLHPR</sequence>
<proteinExistence type="predicted"/>
<dbReference type="Proteomes" id="UP001604336">
    <property type="component" value="Unassembled WGS sequence"/>
</dbReference>
<evidence type="ECO:0000313" key="1">
    <source>
        <dbReference type="EMBL" id="KAL2504430.1"/>
    </source>
</evidence>
<dbReference type="EMBL" id="JBFOLK010000006">
    <property type="protein sequence ID" value="KAL2504430.1"/>
    <property type="molecule type" value="Genomic_DNA"/>
</dbReference>
<dbReference type="AlphaFoldDB" id="A0ABD1SUN5"/>
<accession>A0ABD1SUN5</accession>
<evidence type="ECO:0000313" key="2">
    <source>
        <dbReference type="Proteomes" id="UP001604336"/>
    </source>
</evidence>
<keyword evidence="2" id="KW-1185">Reference proteome</keyword>
<protein>
    <submittedName>
        <fullName evidence="1">Uncharacterized protein</fullName>
    </submittedName>
</protein>